<sequence length="460" mass="51188">MVKKKKPKSKKKALIITFVLLGIILLGSSAAGITYMYNYVKHYDNLVYPGIIVENTNLSGKNLEEVKKIIKEQYSDRVINKKLVIKTPNKNYSLAFSKINAKYDVDNVVQQVYSYGKNLNLFSKYKLIKDSSKKLVKLNFSYNDKPIKELISNIEKEVNSNPLDAKISKSSVGFDITPEKMGKKLKRDKLLENAISEIDGTIGKDVEINAEIEDIKPHITKDKLGGINTLIASFSTDYGSISSPQRANNIQVSTKSINGTVLMPGDTFSFNGVVGERTEARGYQPAPVLVGNQVDSGLGGGICQVSSTLYNAILKTNIKATERAHHTLPSSYVPLGRDATVDWGNIDYKFKNTLSYPIYIEGITSGGNVIFNVYSNSQLAIRRYDLATDIYSKIETTTKTINDPNIPVGQEEIVQKPYTGFKVKVSKNTYENDKLINTELISDDFYRPVEGLIKVGTKKK</sequence>
<accession>A0A923J1E2</accession>
<dbReference type="PANTHER" id="PTHR35788">
    <property type="entry name" value="EXPORTED PROTEIN-RELATED"/>
    <property type="match status" value="1"/>
</dbReference>
<dbReference type="PROSITE" id="PS51109">
    <property type="entry name" value="G5"/>
    <property type="match status" value="1"/>
</dbReference>
<dbReference type="Pfam" id="PF07501">
    <property type="entry name" value="G5"/>
    <property type="match status" value="1"/>
</dbReference>
<dbReference type="InterPro" id="IPR011098">
    <property type="entry name" value="G5_dom"/>
</dbReference>
<organism evidence="3 4">
    <name type="scientific">Clostridium tetanomorphum</name>
    <dbReference type="NCBI Taxonomy" id="1553"/>
    <lineage>
        <taxon>Bacteria</taxon>
        <taxon>Bacillati</taxon>
        <taxon>Bacillota</taxon>
        <taxon>Clostridia</taxon>
        <taxon>Eubacteriales</taxon>
        <taxon>Clostridiaceae</taxon>
        <taxon>Clostridium</taxon>
    </lineage>
</organism>
<comment type="caution">
    <text evidence="3">The sequence shown here is derived from an EMBL/GenBank/DDBJ whole genome shotgun (WGS) entry which is preliminary data.</text>
</comment>
<evidence type="ECO:0000259" key="2">
    <source>
        <dbReference type="PROSITE" id="PS51109"/>
    </source>
</evidence>
<dbReference type="Gene3D" id="2.20.230.10">
    <property type="entry name" value="Resuscitation-promoting factor rpfb"/>
    <property type="match status" value="1"/>
</dbReference>
<dbReference type="Pfam" id="PF12229">
    <property type="entry name" value="PG_binding_4"/>
    <property type="match status" value="1"/>
</dbReference>
<dbReference type="EMBL" id="JAAZWO010000017">
    <property type="protein sequence ID" value="MBC2398694.1"/>
    <property type="molecule type" value="Genomic_DNA"/>
</dbReference>
<dbReference type="SMART" id="SM01208">
    <property type="entry name" value="G5"/>
    <property type="match status" value="1"/>
</dbReference>
<proteinExistence type="predicted"/>
<dbReference type="RefSeq" id="WP_035150869.1">
    <property type="nucleotide sequence ID" value="NZ_JAAZWO010000017.1"/>
</dbReference>
<gene>
    <name evidence="3" type="ORF">HGG79_13050</name>
</gene>
<evidence type="ECO:0000313" key="4">
    <source>
        <dbReference type="Proteomes" id="UP000563151"/>
    </source>
</evidence>
<dbReference type="InterPro" id="IPR007391">
    <property type="entry name" value="Vancomycin_resist_VanW"/>
</dbReference>
<reference evidence="3 4" key="1">
    <citation type="submission" date="2020-04" db="EMBL/GenBank/DDBJ databases">
        <title>Genomic insights into acetone-butanol-ethanol (ABE) fermentation by sequencing solventogenic clostridia strains.</title>
        <authorList>
            <person name="Brown S."/>
        </authorList>
    </citation>
    <scope>NUCLEOTIDE SEQUENCE [LARGE SCALE GENOMIC DNA]</scope>
    <source>
        <strain evidence="3 4">DJ011</strain>
    </source>
</reference>
<dbReference type="Pfam" id="PF04294">
    <property type="entry name" value="VanW"/>
    <property type="match status" value="1"/>
</dbReference>
<keyword evidence="1" id="KW-0732">Signal</keyword>
<evidence type="ECO:0000313" key="3">
    <source>
        <dbReference type="EMBL" id="MBC2398694.1"/>
    </source>
</evidence>
<protein>
    <recommendedName>
        <fullName evidence="2">G5 domain-containing protein</fullName>
    </recommendedName>
</protein>
<dbReference type="InterPro" id="IPR052913">
    <property type="entry name" value="Glycopeptide_resist_protein"/>
</dbReference>
<dbReference type="PANTHER" id="PTHR35788:SF1">
    <property type="entry name" value="EXPORTED PROTEIN"/>
    <property type="match status" value="1"/>
</dbReference>
<evidence type="ECO:0000256" key="1">
    <source>
        <dbReference type="ARBA" id="ARBA00022729"/>
    </source>
</evidence>
<dbReference type="InterPro" id="IPR022029">
    <property type="entry name" value="YoaR-like_PG-bd"/>
</dbReference>
<dbReference type="AlphaFoldDB" id="A0A923J1E2"/>
<keyword evidence="4" id="KW-1185">Reference proteome</keyword>
<feature type="domain" description="G5" evidence="2">
    <location>
        <begin position="380"/>
        <end position="459"/>
    </location>
</feature>
<dbReference type="Proteomes" id="UP000563151">
    <property type="component" value="Unassembled WGS sequence"/>
</dbReference>
<name>A0A923J1E2_CLOTT</name>